<organism evidence="27 28">
    <name type="scientific">Dimorphilus gyrociliatus</name>
    <dbReference type="NCBI Taxonomy" id="2664684"/>
    <lineage>
        <taxon>Eukaryota</taxon>
        <taxon>Metazoa</taxon>
        <taxon>Spiralia</taxon>
        <taxon>Lophotrochozoa</taxon>
        <taxon>Annelida</taxon>
        <taxon>Polychaeta</taxon>
        <taxon>Polychaeta incertae sedis</taxon>
        <taxon>Dinophilidae</taxon>
        <taxon>Dimorphilus</taxon>
    </lineage>
</organism>
<evidence type="ECO:0000256" key="10">
    <source>
        <dbReference type="ARBA" id="ARBA00047723"/>
    </source>
</evidence>
<evidence type="ECO:0000256" key="24">
    <source>
        <dbReference type="ARBA" id="ARBA00049100"/>
    </source>
</evidence>
<evidence type="ECO:0000256" key="5">
    <source>
        <dbReference type="ARBA" id="ARBA00022801"/>
    </source>
</evidence>
<comment type="catalytic activity">
    <reaction evidence="21">
        <text>N-(9Z-octadecenoyl)-L-leucine + H2O = L-leucine + (9Z)-octadecenoate</text>
        <dbReference type="Rhea" id="RHEA:51360"/>
        <dbReference type="ChEBI" id="CHEBI:15377"/>
        <dbReference type="ChEBI" id="CHEBI:30823"/>
        <dbReference type="ChEBI" id="CHEBI:57427"/>
        <dbReference type="ChEBI" id="CHEBI:134035"/>
    </reaction>
    <physiologicalReaction direction="left-to-right" evidence="21">
        <dbReference type="Rhea" id="RHEA:51361"/>
    </physiologicalReaction>
    <physiologicalReaction direction="right-to-left" evidence="21">
        <dbReference type="Rhea" id="RHEA:51362"/>
    </physiologicalReaction>
</comment>
<evidence type="ECO:0000256" key="7">
    <source>
        <dbReference type="ARBA" id="ARBA00046147"/>
    </source>
</evidence>
<evidence type="ECO:0000256" key="2">
    <source>
        <dbReference type="ARBA" id="ARBA00006247"/>
    </source>
</evidence>
<protein>
    <submittedName>
        <fullName evidence="27">DgyrCDS14104</fullName>
    </submittedName>
</protein>
<comment type="catalytic activity">
    <reaction evidence="20">
        <text>N-(9Z-octadecenoyl)-L-tryptophan + H2O = L-tryptophan + (9Z)-octadecenoate</text>
        <dbReference type="Rhea" id="RHEA:64176"/>
        <dbReference type="ChEBI" id="CHEBI:15377"/>
        <dbReference type="ChEBI" id="CHEBI:30823"/>
        <dbReference type="ChEBI" id="CHEBI:57912"/>
        <dbReference type="ChEBI" id="CHEBI:149733"/>
    </reaction>
    <physiologicalReaction direction="left-to-right" evidence="20">
        <dbReference type="Rhea" id="RHEA:64177"/>
    </physiologicalReaction>
</comment>
<dbReference type="PROSITE" id="PS00759">
    <property type="entry name" value="ARGE_DAPE_CPG2_2"/>
    <property type="match status" value="1"/>
</dbReference>
<dbReference type="GO" id="GO:0043604">
    <property type="term" value="P:amide biosynthetic process"/>
    <property type="evidence" value="ECO:0007669"/>
    <property type="project" value="TreeGrafter"/>
</dbReference>
<evidence type="ECO:0000256" key="22">
    <source>
        <dbReference type="ARBA" id="ARBA00048840"/>
    </source>
</evidence>
<evidence type="ECO:0000256" key="21">
    <source>
        <dbReference type="ARBA" id="ARBA00048827"/>
    </source>
</evidence>
<evidence type="ECO:0000259" key="26">
    <source>
        <dbReference type="Pfam" id="PF07687"/>
    </source>
</evidence>
<comment type="catalytic activity">
    <reaction evidence="15">
        <text>N-(9Z-octadecenoyl)-L-asparagine + H2O = L-asparagine + (9Z)-octadecenoate</text>
        <dbReference type="Rhea" id="RHEA:64136"/>
        <dbReference type="ChEBI" id="CHEBI:15377"/>
        <dbReference type="ChEBI" id="CHEBI:30823"/>
        <dbReference type="ChEBI" id="CHEBI:58048"/>
        <dbReference type="ChEBI" id="CHEBI:149730"/>
    </reaction>
    <physiologicalReaction direction="left-to-right" evidence="15">
        <dbReference type="Rhea" id="RHEA:64137"/>
    </physiologicalReaction>
</comment>
<comment type="catalytic activity">
    <reaction evidence="23">
        <text>L-phenylalanine + (9Z)-octadecenoate = N-(9Z-octadecenoyl)-L-phenylalanine + H2O</text>
        <dbReference type="Rhea" id="RHEA:51300"/>
        <dbReference type="ChEBI" id="CHEBI:15377"/>
        <dbReference type="ChEBI" id="CHEBI:30823"/>
        <dbReference type="ChEBI" id="CHEBI:58095"/>
        <dbReference type="ChEBI" id="CHEBI:134020"/>
    </reaction>
    <physiologicalReaction direction="left-to-right" evidence="23">
        <dbReference type="Rhea" id="RHEA:51301"/>
    </physiologicalReaction>
    <physiologicalReaction direction="right-to-left" evidence="23">
        <dbReference type="Rhea" id="RHEA:51302"/>
    </physiologicalReaction>
</comment>
<dbReference type="SUPFAM" id="SSF53187">
    <property type="entry name" value="Zn-dependent exopeptidases"/>
    <property type="match status" value="1"/>
</dbReference>
<evidence type="ECO:0000256" key="8">
    <source>
        <dbReference type="ARBA" id="ARBA00047450"/>
    </source>
</evidence>
<sequence>MLTAHMDVVPIAESENEWIAPPFSGEIIDGFIYSRGTIDDKNMVMAILEAVSFALESGFEFERTLYLAFGHDEEVGGFTGAKRIGELLGKRGVELEYLLDEGTFIIDDVVPKYLLDSPVAISLKIKKISLLIANNNPICRISVAEKGIVTLNLSVTTEGGHSSMPPRENSIVILSQAIERLHNQLQPNLFGSGPERQFVEHLAPYLPFYARVIAANLWLFRPLVAYAFGRKPSTDSICRTTTAVTKFKSGIKDNVVSPKAEACVNHRIHPADSVKDVLDRDIRIIGDSRIKTTVKVSLDPSPVSPSDETAFGYHAIAESLNQVFSDIKLITAPSTMVANTDTRHYWHLTHNIYRFSPSKMKMADLKRFHGVNERIGVKNYEQTVNFYYHLILNSNSERLRIVEPHEEL</sequence>
<comment type="catalytic activity">
    <reaction evidence="19">
        <text>N-(9Z-octadecenoyl)-L-glutamine + H2O = L-glutamine + (9Z)-octadecenoate</text>
        <dbReference type="Rhea" id="RHEA:51356"/>
        <dbReference type="ChEBI" id="CHEBI:15377"/>
        <dbReference type="ChEBI" id="CHEBI:30823"/>
        <dbReference type="ChEBI" id="CHEBI:58359"/>
        <dbReference type="ChEBI" id="CHEBI:134033"/>
    </reaction>
    <physiologicalReaction direction="left-to-right" evidence="19">
        <dbReference type="Rhea" id="RHEA:51357"/>
    </physiologicalReaction>
</comment>
<keyword evidence="28" id="KW-1185">Reference proteome</keyword>
<feature type="domain" description="Peptidase M20 dimerisation" evidence="26">
    <location>
        <begin position="143"/>
        <end position="280"/>
    </location>
</feature>
<dbReference type="Proteomes" id="UP000549394">
    <property type="component" value="Unassembled WGS sequence"/>
</dbReference>
<comment type="catalytic activity">
    <reaction evidence="10">
        <text>N-octadecanoyl-L-phenylalanine + H2O = octadecanoate + L-phenylalanine</text>
        <dbReference type="Rhea" id="RHEA:64128"/>
        <dbReference type="ChEBI" id="CHEBI:15377"/>
        <dbReference type="ChEBI" id="CHEBI:25629"/>
        <dbReference type="ChEBI" id="CHEBI:58095"/>
        <dbReference type="ChEBI" id="CHEBI:149700"/>
    </reaction>
    <physiologicalReaction direction="left-to-right" evidence="10">
        <dbReference type="Rhea" id="RHEA:64129"/>
    </physiologicalReaction>
</comment>
<evidence type="ECO:0000256" key="23">
    <source>
        <dbReference type="ARBA" id="ARBA00048879"/>
    </source>
</evidence>
<dbReference type="InterPro" id="IPR001261">
    <property type="entry name" value="ArgE/DapE_CS"/>
</dbReference>
<accession>A0A7I8WCV5</accession>
<comment type="catalytic activity">
    <reaction evidence="12">
        <text>(5Z,8Z,11Z,14Z)-eicosatetraenoate + L-phenylalanine = N-(5Z,8Z,11Z,14Z-eicosatetraenoyl)-L-phenylalanine + H2O</text>
        <dbReference type="Rhea" id="RHEA:51312"/>
        <dbReference type="ChEBI" id="CHEBI:15377"/>
        <dbReference type="ChEBI" id="CHEBI:32395"/>
        <dbReference type="ChEBI" id="CHEBI:58095"/>
        <dbReference type="ChEBI" id="CHEBI:134022"/>
    </reaction>
    <physiologicalReaction direction="left-to-right" evidence="12">
        <dbReference type="Rhea" id="RHEA:51313"/>
    </physiologicalReaction>
    <physiologicalReaction direction="right-to-left" evidence="12">
        <dbReference type="Rhea" id="RHEA:51314"/>
    </physiologicalReaction>
</comment>
<comment type="catalytic activity">
    <reaction evidence="14">
        <text>N-(9Z-octadecenoyl)-L-methionine + H2O = (9Z)-octadecenoate + L-methionine</text>
        <dbReference type="Rhea" id="RHEA:64144"/>
        <dbReference type="ChEBI" id="CHEBI:15377"/>
        <dbReference type="ChEBI" id="CHEBI:30823"/>
        <dbReference type="ChEBI" id="CHEBI:57844"/>
        <dbReference type="ChEBI" id="CHEBI:149732"/>
    </reaction>
    <physiologicalReaction direction="left-to-right" evidence="14">
        <dbReference type="Rhea" id="RHEA:64145"/>
    </physiologicalReaction>
</comment>
<evidence type="ECO:0000256" key="4">
    <source>
        <dbReference type="ARBA" id="ARBA00022723"/>
    </source>
</evidence>
<evidence type="ECO:0000256" key="9">
    <source>
        <dbReference type="ARBA" id="ARBA00047567"/>
    </source>
</evidence>
<comment type="catalytic activity">
    <reaction evidence="25">
        <text>N-(9Z-octadecenoyl)-L-lysine + H2O = L-lysine + (9Z)-octadecenoate</text>
        <dbReference type="Rhea" id="RHEA:64192"/>
        <dbReference type="ChEBI" id="CHEBI:15377"/>
        <dbReference type="ChEBI" id="CHEBI:30823"/>
        <dbReference type="ChEBI" id="CHEBI:32551"/>
        <dbReference type="ChEBI" id="CHEBI:149731"/>
    </reaction>
    <physiologicalReaction direction="left-to-right" evidence="25">
        <dbReference type="Rhea" id="RHEA:64193"/>
    </physiologicalReaction>
</comment>
<dbReference type="InterPro" id="IPR011650">
    <property type="entry name" value="Peptidase_M20_dimer"/>
</dbReference>
<name>A0A7I8WCV5_9ANNE</name>
<dbReference type="EMBL" id="CAJFCJ010000030">
    <property type="protein sequence ID" value="CAD5125921.1"/>
    <property type="molecule type" value="Genomic_DNA"/>
</dbReference>
<dbReference type="AlphaFoldDB" id="A0A7I8WCV5"/>
<evidence type="ECO:0000256" key="18">
    <source>
        <dbReference type="ARBA" id="ARBA00048597"/>
    </source>
</evidence>
<dbReference type="Pfam" id="PF01546">
    <property type="entry name" value="Peptidase_M20"/>
    <property type="match status" value="1"/>
</dbReference>
<dbReference type="InterPro" id="IPR002933">
    <property type="entry name" value="Peptidase_M20"/>
</dbReference>
<comment type="catalytic activity">
    <reaction evidence="17">
        <text>an N-acyl-L-amino acid + H2O = an L-alpha-amino acid + a carboxylate</text>
        <dbReference type="Rhea" id="RHEA:15565"/>
        <dbReference type="ChEBI" id="CHEBI:15377"/>
        <dbReference type="ChEBI" id="CHEBI:29067"/>
        <dbReference type="ChEBI" id="CHEBI:59869"/>
        <dbReference type="ChEBI" id="CHEBI:59874"/>
        <dbReference type="EC" id="3.5.1.14"/>
    </reaction>
    <physiologicalReaction direction="left-to-right" evidence="17">
        <dbReference type="Rhea" id="RHEA:15566"/>
    </physiologicalReaction>
    <physiologicalReaction direction="right-to-left" evidence="17">
        <dbReference type="Rhea" id="RHEA:15567"/>
    </physiologicalReaction>
</comment>
<comment type="catalytic activity">
    <reaction evidence="22">
        <text>an N-acyl-aromatic L-alpha-amino acid + H2O = an aromatic L-alpha-amino acid + a carboxylate</text>
        <dbReference type="Rhea" id="RHEA:54184"/>
        <dbReference type="ChEBI" id="CHEBI:15377"/>
        <dbReference type="ChEBI" id="CHEBI:29067"/>
        <dbReference type="ChEBI" id="CHEBI:84824"/>
        <dbReference type="ChEBI" id="CHEBI:138093"/>
        <dbReference type="EC" id="3.5.1.114"/>
    </reaction>
    <physiologicalReaction direction="left-to-right" evidence="22">
        <dbReference type="Rhea" id="RHEA:54185"/>
    </physiologicalReaction>
    <physiologicalReaction direction="right-to-left" evidence="22">
        <dbReference type="Rhea" id="RHEA:54186"/>
    </physiologicalReaction>
</comment>
<evidence type="ECO:0000256" key="20">
    <source>
        <dbReference type="ARBA" id="ARBA00048822"/>
    </source>
</evidence>
<proteinExistence type="inferred from homology"/>
<keyword evidence="3" id="KW-0645">Protease</keyword>
<evidence type="ECO:0000256" key="11">
    <source>
        <dbReference type="ARBA" id="ARBA00047866"/>
    </source>
</evidence>
<evidence type="ECO:0000256" key="19">
    <source>
        <dbReference type="ARBA" id="ARBA00048729"/>
    </source>
</evidence>
<dbReference type="PANTHER" id="PTHR45962:SF1">
    <property type="entry name" value="N-FATTY-ACYL-AMINO ACID SYNTHASE_HYDROLASE PM20D1"/>
    <property type="match status" value="1"/>
</dbReference>
<dbReference type="Gene3D" id="3.30.70.360">
    <property type="match status" value="1"/>
</dbReference>
<dbReference type="Gene3D" id="1.10.150.900">
    <property type="match status" value="1"/>
</dbReference>
<evidence type="ECO:0000256" key="16">
    <source>
        <dbReference type="ARBA" id="ARBA00048402"/>
    </source>
</evidence>
<comment type="catalytic activity">
    <reaction evidence="16">
        <text>N-(5Z,8Z,11Z,14Z)-eicosatetraenoyl-glycine + H2O = (5Z,8Z,11Z,14Z)-eicosatetraenoate + glycine</text>
        <dbReference type="Rhea" id="RHEA:64108"/>
        <dbReference type="ChEBI" id="CHEBI:15377"/>
        <dbReference type="ChEBI" id="CHEBI:32395"/>
        <dbReference type="ChEBI" id="CHEBI:57305"/>
        <dbReference type="ChEBI" id="CHEBI:59002"/>
    </reaction>
    <physiologicalReaction direction="left-to-right" evidence="16">
        <dbReference type="Rhea" id="RHEA:64109"/>
    </physiologicalReaction>
    <physiologicalReaction direction="right-to-left" evidence="16">
        <dbReference type="Rhea" id="RHEA:64110"/>
    </physiologicalReaction>
</comment>
<evidence type="ECO:0000256" key="17">
    <source>
        <dbReference type="ARBA" id="ARBA00048579"/>
    </source>
</evidence>
<comment type="similarity">
    <text evidence="2">Belongs to the peptidase M20A family.</text>
</comment>
<dbReference type="OrthoDB" id="3064516at2759"/>
<comment type="catalytic activity">
    <reaction evidence="24">
        <text>N-(5Z,8Z,11Z,14Z-eicosatetraenoyl)-L-serine + H2O = (5Z,8Z,11Z,14Z)-eicosatetraenoate + L-serine</text>
        <dbReference type="Rhea" id="RHEA:64116"/>
        <dbReference type="ChEBI" id="CHEBI:15377"/>
        <dbReference type="ChEBI" id="CHEBI:32395"/>
        <dbReference type="ChEBI" id="CHEBI:33384"/>
        <dbReference type="ChEBI" id="CHEBI:149697"/>
    </reaction>
    <physiologicalReaction direction="left-to-right" evidence="24">
        <dbReference type="Rhea" id="RHEA:64117"/>
    </physiologicalReaction>
    <physiologicalReaction direction="right-to-left" evidence="24">
        <dbReference type="Rhea" id="RHEA:64118"/>
    </physiologicalReaction>
</comment>
<evidence type="ECO:0000256" key="13">
    <source>
        <dbReference type="ARBA" id="ARBA00047879"/>
    </source>
</evidence>
<comment type="catalytic activity">
    <reaction evidence="9">
        <text>N-(4Z,7Z,10Z,13Z,16Z,19Z-docosahexaenoyl)-L-phenylalanine + H2O = (4Z,7Z,10Z,13Z,16Z,19Z)-docosahexaenoate + L-phenylalanine</text>
        <dbReference type="Rhea" id="RHEA:64132"/>
        <dbReference type="ChEBI" id="CHEBI:15377"/>
        <dbReference type="ChEBI" id="CHEBI:58095"/>
        <dbReference type="ChEBI" id="CHEBI:77016"/>
        <dbReference type="ChEBI" id="CHEBI:149701"/>
    </reaction>
    <physiologicalReaction direction="left-to-right" evidence="9">
        <dbReference type="Rhea" id="RHEA:64133"/>
    </physiologicalReaction>
</comment>
<dbReference type="SUPFAM" id="SSF55031">
    <property type="entry name" value="Bacterial exopeptidase dimerisation domain"/>
    <property type="match status" value="1"/>
</dbReference>
<dbReference type="FunFam" id="1.10.150.900:FF:000003">
    <property type="entry name" value="N-fatty-acyl-amino acid synthase/hydrolase PM20D1"/>
    <property type="match status" value="1"/>
</dbReference>
<keyword evidence="5" id="KW-0378">Hydrolase</keyword>
<evidence type="ECO:0000256" key="12">
    <source>
        <dbReference type="ARBA" id="ARBA00047874"/>
    </source>
</evidence>
<dbReference type="GO" id="GO:0043605">
    <property type="term" value="P:amide catabolic process"/>
    <property type="evidence" value="ECO:0007669"/>
    <property type="project" value="TreeGrafter"/>
</dbReference>
<dbReference type="Pfam" id="PF07687">
    <property type="entry name" value="M20_dimer"/>
    <property type="match status" value="1"/>
</dbReference>
<evidence type="ECO:0000256" key="14">
    <source>
        <dbReference type="ARBA" id="ARBA00048145"/>
    </source>
</evidence>
<comment type="catalytic activity">
    <reaction evidence="8">
        <text>(9Z)-octadecenoate + glycine = N-(9Z-octadecenoyl)glycine + H2O</text>
        <dbReference type="Rhea" id="RHEA:51316"/>
        <dbReference type="ChEBI" id="CHEBI:15377"/>
        <dbReference type="ChEBI" id="CHEBI:30823"/>
        <dbReference type="ChEBI" id="CHEBI:57305"/>
        <dbReference type="ChEBI" id="CHEBI:133992"/>
    </reaction>
    <physiologicalReaction direction="right-to-left" evidence="8">
        <dbReference type="Rhea" id="RHEA:51318"/>
    </physiologicalReaction>
</comment>
<comment type="function">
    <text evidence="7">Secreted enzyme that regulates the endogenous N-fatty acyl amino acid (NAAs) tissue and circulating levels by functioning as a bidirectional NAA synthase/hydrolase. It condenses free fatty acids and free amino acids to generate NAAs and bidirectionally catalyzes the reverse hydrolysis reaction. Some of these NAAs stimulate oxidative metabolism via mitochondrial uncoupling, increasing energy expenditure in a UPC1-independent manner. Thereby, this secreted protein may indirectly regulate whole body energy expenditure. PM20D1 circulates in tight association with both low- and high-density (LDL and HDL,respectively) lipoprotein particles.</text>
</comment>
<dbReference type="GO" id="GO:0006508">
    <property type="term" value="P:proteolysis"/>
    <property type="evidence" value="ECO:0007669"/>
    <property type="project" value="UniProtKB-KW"/>
</dbReference>
<evidence type="ECO:0000256" key="15">
    <source>
        <dbReference type="ARBA" id="ARBA00048380"/>
    </source>
</evidence>
<dbReference type="InterPro" id="IPR047177">
    <property type="entry name" value="Pept_M20A"/>
</dbReference>
<evidence type="ECO:0000313" key="28">
    <source>
        <dbReference type="Proteomes" id="UP000549394"/>
    </source>
</evidence>
<evidence type="ECO:0000313" key="27">
    <source>
        <dbReference type="EMBL" id="CAD5125921.1"/>
    </source>
</evidence>
<dbReference type="PANTHER" id="PTHR45962">
    <property type="entry name" value="N-FATTY-ACYL-AMINO ACID SYNTHASE/HYDROLASE PM20D1"/>
    <property type="match status" value="1"/>
</dbReference>
<dbReference type="InterPro" id="IPR036264">
    <property type="entry name" value="Bact_exopeptidase_dim_dom"/>
</dbReference>
<keyword evidence="6" id="KW-0862">Zinc</keyword>
<dbReference type="GO" id="GO:0004046">
    <property type="term" value="F:aminoacylase activity"/>
    <property type="evidence" value="ECO:0007669"/>
    <property type="project" value="UniProtKB-EC"/>
</dbReference>
<dbReference type="Gene3D" id="3.40.630.10">
    <property type="entry name" value="Zn peptidases"/>
    <property type="match status" value="1"/>
</dbReference>
<comment type="pathway">
    <text evidence="1">Lipid metabolism; fatty acid metabolism.</text>
</comment>
<dbReference type="GO" id="GO:0046872">
    <property type="term" value="F:metal ion binding"/>
    <property type="evidence" value="ECO:0007669"/>
    <property type="project" value="UniProtKB-KW"/>
</dbReference>
<evidence type="ECO:0000256" key="3">
    <source>
        <dbReference type="ARBA" id="ARBA00022670"/>
    </source>
</evidence>
<comment type="catalytic activity">
    <reaction evidence="18">
        <text>N-(9Z-octadecenoyl)-L-serine + H2O = L-serine + (9Z)-octadecenoate</text>
        <dbReference type="Rhea" id="RHEA:51352"/>
        <dbReference type="ChEBI" id="CHEBI:15377"/>
        <dbReference type="ChEBI" id="CHEBI:30823"/>
        <dbReference type="ChEBI" id="CHEBI:33384"/>
        <dbReference type="ChEBI" id="CHEBI:134031"/>
    </reaction>
    <physiologicalReaction direction="left-to-right" evidence="18">
        <dbReference type="Rhea" id="RHEA:51353"/>
    </physiologicalReaction>
</comment>
<evidence type="ECO:0000256" key="25">
    <source>
        <dbReference type="ARBA" id="ARBA00049457"/>
    </source>
</evidence>
<evidence type="ECO:0000256" key="6">
    <source>
        <dbReference type="ARBA" id="ARBA00022833"/>
    </source>
</evidence>
<comment type="catalytic activity">
    <reaction evidence="11">
        <text>N-(9Z-octadecenoyl)-L-tyrosine + H2O = L-tyrosine + (9Z)-octadecenoate</text>
        <dbReference type="Rhea" id="RHEA:64184"/>
        <dbReference type="ChEBI" id="CHEBI:15377"/>
        <dbReference type="ChEBI" id="CHEBI:30823"/>
        <dbReference type="ChEBI" id="CHEBI:58315"/>
        <dbReference type="ChEBI" id="CHEBI:149734"/>
    </reaction>
    <physiologicalReaction direction="left-to-right" evidence="11">
        <dbReference type="Rhea" id="RHEA:64185"/>
    </physiologicalReaction>
</comment>
<dbReference type="GO" id="GO:0006520">
    <property type="term" value="P:amino acid metabolic process"/>
    <property type="evidence" value="ECO:0007669"/>
    <property type="project" value="TreeGrafter"/>
</dbReference>
<keyword evidence="4" id="KW-0479">Metal-binding</keyword>
<comment type="caution">
    <text evidence="27">The sequence shown here is derived from an EMBL/GenBank/DDBJ whole genome shotgun (WGS) entry which is preliminary data.</text>
</comment>
<gene>
    <name evidence="27" type="ORF">DGYR_LOCUS13217</name>
</gene>
<reference evidence="27 28" key="1">
    <citation type="submission" date="2020-08" db="EMBL/GenBank/DDBJ databases">
        <authorList>
            <person name="Hejnol A."/>
        </authorList>
    </citation>
    <scope>NUCLEOTIDE SEQUENCE [LARGE SCALE GENOMIC DNA]</scope>
</reference>
<dbReference type="GO" id="GO:0008233">
    <property type="term" value="F:peptidase activity"/>
    <property type="evidence" value="ECO:0007669"/>
    <property type="project" value="UniProtKB-KW"/>
</dbReference>
<comment type="catalytic activity">
    <reaction evidence="13">
        <text>N-hexadecanoyl-L-phenylalanine + H2O = hexadecanoate + L-phenylalanine</text>
        <dbReference type="Rhea" id="RHEA:64124"/>
        <dbReference type="ChEBI" id="CHEBI:7896"/>
        <dbReference type="ChEBI" id="CHEBI:15377"/>
        <dbReference type="ChEBI" id="CHEBI:58095"/>
        <dbReference type="ChEBI" id="CHEBI:149699"/>
    </reaction>
    <physiologicalReaction direction="left-to-right" evidence="13">
        <dbReference type="Rhea" id="RHEA:64125"/>
    </physiologicalReaction>
</comment>
<evidence type="ECO:0000256" key="1">
    <source>
        <dbReference type="ARBA" id="ARBA00004872"/>
    </source>
</evidence>